<feature type="region of interest" description="Disordered" evidence="1">
    <location>
        <begin position="1"/>
        <end position="23"/>
    </location>
</feature>
<keyword evidence="4" id="KW-1185">Reference proteome</keyword>
<reference evidence="5" key="1">
    <citation type="submission" date="2025-08" db="UniProtKB">
        <authorList>
            <consortium name="RefSeq"/>
        </authorList>
    </citation>
    <scope>IDENTIFICATION</scope>
    <source>
        <tissue evidence="5">Blood</tissue>
    </source>
</reference>
<accession>A0A7F8KFR8</accession>
<dbReference type="Pfam" id="PF16564">
    <property type="entry name" value="MBDa"/>
    <property type="match status" value="1"/>
</dbReference>
<evidence type="ECO:0000259" key="3">
    <source>
        <dbReference type="Pfam" id="PF16564"/>
    </source>
</evidence>
<dbReference type="GO" id="GO:0005634">
    <property type="term" value="C:nucleus"/>
    <property type="evidence" value="ECO:0007669"/>
    <property type="project" value="UniProtKB-ARBA"/>
</dbReference>
<dbReference type="GeneID" id="111166099"/>
<evidence type="ECO:0000256" key="1">
    <source>
        <dbReference type="SAM" id="MobiDB-lite"/>
    </source>
</evidence>
<dbReference type="KEGG" id="dle:111166099"/>
<feature type="compositionally biased region" description="Basic and acidic residues" evidence="1">
    <location>
        <begin position="1"/>
        <end position="20"/>
    </location>
</feature>
<sequence length="249" mass="27690">MCGVDSDRGGKRKTSSKEDGGGESLELVLGNDLELSVLDSYLFDVPDFSSQCVVPGKLKRNMMPESLEKKRQDHLAKARQRHRDGTALPMRLTSCIFKRQVTKITSHPDNAVRRRRCEGTLEKPQQACAFRRLQGLQVYSPEGEPFSTLDSTIIFGVIALRGAGESLGRAGAGSLHTSPEAITAQCSDGAEMIPGLDLFLPQTFCRQRVTYADIRRQAQKVKRARERLGMALRADRLARETERTRSPEN</sequence>
<evidence type="ECO:0000313" key="4">
    <source>
        <dbReference type="Proteomes" id="UP000248483"/>
    </source>
</evidence>
<dbReference type="InterPro" id="IPR032343">
    <property type="entry name" value="MBD2/MBD3_p55-bd"/>
</dbReference>
<protein>
    <submittedName>
        <fullName evidence="5">Methyl-CpG-binding domain protein 3-like 2B</fullName>
    </submittedName>
</protein>
<evidence type="ECO:0000259" key="2">
    <source>
        <dbReference type="Pfam" id="PF14048"/>
    </source>
</evidence>
<dbReference type="InParanoid" id="A0A7F8KFR8"/>
<gene>
    <name evidence="5" type="primary">LOC111166099</name>
</gene>
<organism evidence="4 5">
    <name type="scientific">Delphinapterus leucas</name>
    <name type="common">Beluga whale</name>
    <dbReference type="NCBI Taxonomy" id="9749"/>
    <lineage>
        <taxon>Eukaryota</taxon>
        <taxon>Metazoa</taxon>
        <taxon>Chordata</taxon>
        <taxon>Craniata</taxon>
        <taxon>Vertebrata</taxon>
        <taxon>Euteleostomi</taxon>
        <taxon>Mammalia</taxon>
        <taxon>Eutheria</taxon>
        <taxon>Laurasiatheria</taxon>
        <taxon>Artiodactyla</taxon>
        <taxon>Whippomorpha</taxon>
        <taxon>Cetacea</taxon>
        <taxon>Odontoceti</taxon>
        <taxon>Monodontidae</taxon>
        <taxon>Delphinapterus</taxon>
    </lineage>
</organism>
<proteinExistence type="predicted"/>
<dbReference type="InterPro" id="IPR025884">
    <property type="entry name" value="MeCpG-bd_2/3_C_dom"/>
</dbReference>
<dbReference type="Pfam" id="PF14048">
    <property type="entry name" value="MBD_C"/>
    <property type="match status" value="1"/>
</dbReference>
<dbReference type="RefSeq" id="XP_030620289.1">
    <property type="nucleotide sequence ID" value="XM_030764429.1"/>
</dbReference>
<dbReference type="AlphaFoldDB" id="A0A7F8KFR8"/>
<name>A0A7F8KFR8_DELLE</name>
<evidence type="ECO:0000313" key="5">
    <source>
        <dbReference type="RefSeq" id="XP_030620289.1"/>
    </source>
</evidence>
<dbReference type="Proteomes" id="UP000248483">
    <property type="component" value="Unplaced"/>
</dbReference>
<feature type="domain" description="Methyl-CpG-binding" evidence="3">
    <location>
        <begin position="68"/>
        <end position="138"/>
    </location>
</feature>
<feature type="domain" description="Methyl-CpG binding protein 2/3 C-terminal" evidence="2">
    <location>
        <begin position="142"/>
        <end position="232"/>
    </location>
</feature>